<dbReference type="InterPro" id="IPR022742">
    <property type="entry name" value="Hydrolase_4"/>
</dbReference>
<sequence length="335" mass="36990">MKKNYRKILGVTFVLLSTFFGGSYLLVNSDYPTFEPSANMTMTAKELQDLGFEQPYSYREHVFSVADGGQIYARRFGAESLNLTILVIHGVLSDGFTYNKFSGLLNEATQAEVVTVDLRGHGLSSGTKGHIDYIDQYADDVNDIINAIKQEKPHGKVVVAGHSMGAGISLRNAMKNEPKWDAFLMIAPLLGQDAPTMNKAPAANEEAFMKVHLQRIIGLALLNTAGITVWNDLPVIFFNVPKESPLSTYSFNASASMSPNSYEQGLEAIDVPFITVVGKQDEVFEISAFATTLKPYKNGDLKFIDGETHNGIRHNQETMLAIKSWLVEQRLLAKN</sequence>
<dbReference type="EMBL" id="PPSX01000107">
    <property type="protein sequence ID" value="RZQ51304.1"/>
    <property type="molecule type" value="Genomic_DNA"/>
</dbReference>
<feature type="domain" description="Serine aminopeptidase S33" evidence="1">
    <location>
        <begin position="84"/>
        <end position="309"/>
    </location>
</feature>
<dbReference type="PANTHER" id="PTHR11614">
    <property type="entry name" value="PHOSPHOLIPASE-RELATED"/>
    <property type="match status" value="1"/>
</dbReference>
<evidence type="ECO:0000313" key="3">
    <source>
        <dbReference type="Proteomes" id="UP000291338"/>
    </source>
</evidence>
<evidence type="ECO:0000259" key="1">
    <source>
        <dbReference type="Pfam" id="PF12146"/>
    </source>
</evidence>
<protein>
    <recommendedName>
        <fullName evidence="1">Serine aminopeptidase S33 domain-containing protein</fullName>
    </recommendedName>
</protein>
<dbReference type="Proteomes" id="UP000291338">
    <property type="component" value="Unassembled WGS sequence"/>
</dbReference>
<evidence type="ECO:0000313" key="2">
    <source>
        <dbReference type="EMBL" id="RZQ51304.1"/>
    </source>
</evidence>
<dbReference type="Pfam" id="PF12146">
    <property type="entry name" value="Hydrolase_4"/>
    <property type="match status" value="1"/>
</dbReference>
<name>A0A4Q7IGY3_9GAMM</name>
<dbReference type="InterPro" id="IPR029058">
    <property type="entry name" value="AB_hydrolase_fold"/>
</dbReference>
<dbReference type="Gene3D" id="3.40.50.1820">
    <property type="entry name" value="alpha/beta hydrolase"/>
    <property type="match status" value="1"/>
</dbReference>
<dbReference type="InterPro" id="IPR051044">
    <property type="entry name" value="MAG_DAG_Lipase"/>
</dbReference>
<proteinExistence type="predicted"/>
<accession>A0A4Q7IGY3</accession>
<reference evidence="2 3" key="1">
    <citation type="submission" date="2018-01" db="EMBL/GenBank/DDBJ databases">
        <title>Co-occurrence of chitin degradation, pigmentation and bioactivity in marine Pseudoalteromonas.</title>
        <authorList>
            <person name="Paulsen S."/>
            <person name="Gram L."/>
            <person name="Machado H."/>
        </authorList>
    </citation>
    <scope>NUCLEOTIDE SEQUENCE [LARGE SCALE GENOMIC DNA]</scope>
    <source>
        <strain evidence="2 3">S3898</strain>
    </source>
</reference>
<organism evidence="2 3">
    <name type="scientific">Pseudoalteromonas phenolica</name>
    <dbReference type="NCBI Taxonomy" id="161398"/>
    <lineage>
        <taxon>Bacteria</taxon>
        <taxon>Pseudomonadati</taxon>
        <taxon>Pseudomonadota</taxon>
        <taxon>Gammaproteobacteria</taxon>
        <taxon>Alteromonadales</taxon>
        <taxon>Pseudoalteromonadaceae</taxon>
        <taxon>Pseudoalteromonas</taxon>
    </lineage>
</organism>
<dbReference type="RefSeq" id="WP_130257254.1">
    <property type="nucleotide sequence ID" value="NZ_PPSX01000107.1"/>
</dbReference>
<dbReference type="SUPFAM" id="SSF53474">
    <property type="entry name" value="alpha/beta-Hydrolases"/>
    <property type="match status" value="1"/>
</dbReference>
<comment type="caution">
    <text evidence="2">The sequence shown here is derived from an EMBL/GenBank/DDBJ whole genome shotgun (WGS) entry which is preliminary data.</text>
</comment>
<dbReference type="AlphaFoldDB" id="A0A4Q7IGY3"/>
<gene>
    <name evidence="2" type="ORF">C1E23_20090</name>
</gene>